<sequence length="55" mass="6499">MRIGCTLDYFIPEGIPVLSPSPKDEPDGYQGRQQQQTQDRVPVYFHYQRQELHHV</sequence>
<feature type="region of interest" description="Disordered" evidence="1">
    <location>
        <begin position="15"/>
        <end position="41"/>
    </location>
</feature>
<proteinExistence type="predicted"/>
<dbReference type="Proteomes" id="UP000243413">
    <property type="component" value="Chromosome I"/>
</dbReference>
<evidence type="ECO:0000256" key="1">
    <source>
        <dbReference type="SAM" id="MobiDB-lite"/>
    </source>
</evidence>
<dbReference type="STRING" id="472181.SAMN05216271_1074"/>
<feature type="compositionally biased region" description="Low complexity" evidence="1">
    <location>
        <begin position="28"/>
        <end position="41"/>
    </location>
</feature>
<evidence type="ECO:0000313" key="3">
    <source>
        <dbReference type="Proteomes" id="UP000243413"/>
    </source>
</evidence>
<evidence type="ECO:0000313" key="2">
    <source>
        <dbReference type="EMBL" id="SDS06558.1"/>
    </source>
</evidence>
<organism evidence="2 3">
    <name type="scientific">Halopseudomonas sabulinigri</name>
    <dbReference type="NCBI Taxonomy" id="472181"/>
    <lineage>
        <taxon>Bacteria</taxon>
        <taxon>Pseudomonadati</taxon>
        <taxon>Pseudomonadota</taxon>
        <taxon>Gammaproteobacteria</taxon>
        <taxon>Pseudomonadales</taxon>
        <taxon>Pseudomonadaceae</taxon>
        <taxon>Halopseudomonas</taxon>
    </lineage>
</organism>
<accession>A0A1H1P5J1</accession>
<name>A0A1H1P5J1_9GAMM</name>
<protein>
    <submittedName>
        <fullName evidence="2">Uncharacterized protein</fullName>
    </submittedName>
</protein>
<dbReference type="AlphaFoldDB" id="A0A1H1P5J1"/>
<gene>
    <name evidence="2" type="ORF">SAMN05216271_1074</name>
</gene>
<reference evidence="3" key="1">
    <citation type="submission" date="2016-10" db="EMBL/GenBank/DDBJ databases">
        <authorList>
            <person name="Varghese N."/>
            <person name="Submissions S."/>
        </authorList>
    </citation>
    <scope>NUCLEOTIDE SEQUENCE [LARGE SCALE GENOMIC DNA]</scope>
    <source>
        <strain evidence="3">JCM 14963</strain>
    </source>
</reference>
<dbReference type="EMBL" id="LT629763">
    <property type="protein sequence ID" value="SDS06558.1"/>
    <property type="molecule type" value="Genomic_DNA"/>
</dbReference>